<dbReference type="SUPFAM" id="SSF49695">
    <property type="entry name" value="gamma-Crystallin-like"/>
    <property type="match status" value="1"/>
</dbReference>
<gene>
    <name evidence="5" type="ORF">A3860_29060</name>
</gene>
<evidence type="ECO:0000256" key="3">
    <source>
        <dbReference type="SAM" id="SignalP"/>
    </source>
</evidence>
<organism evidence="5 6">
    <name type="scientific">Niastella vici</name>
    <dbReference type="NCBI Taxonomy" id="1703345"/>
    <lineage>
        <taxon>Bacteria</taxon>
        <taxon>Pseudomonadati</taxon>
        <taxon>Bacteroidota</taxon>
        <taxon>Chitinophagia</taxon>
        <taxon>Chitinophagales</taxon>
        <taxon>Chitinophagaceae</taxon>
        <taxon>Niastella</taxon>
    </lineage>
</organism>
<comment type="caution">
    <text evidence="5">The sequence shown here is derived from an EMBL/GenBank/DDBJ whole genome shotgun (WGS) entry which is preliminary data.</text>
</comment>
<dbReference type="NCBIfam" id="TIGR04183">
    <property type="entry name" value="Por_Secre_tail"/>
    <property type="match status" value="1"/>
</dbReference>
<dbReference type="InterPro" id="IPR001064">
    <property type="entry name" value="Beta/gamma_crystallin"/>
</dbReference>
<evidence type="ECO:0000313" key="5">
    <source>
        <dbReference type="EMBL" id="OQP62409.1"/>
    </source>
</evidence>
<keyword evidence="6" id="KW-1185">Reference proteome</keyword>
<dbReference type="Proteomes" id="UP000192796">
    <property type="component" value="Unassembled WGS sequence"/>
</dbReference>
<dbReference type="AlphaFoldDB" id="A0A1V9FVM2"/>
<name>A0A1V9FVM2_9BACT</name>
<feature type="domain" description="Beta/gamma crystallin 'Greek key'" evidence="4">
    <location>
        <begin position="289"/>
        <end position="333"/>
    </location>
</feature>
<comment type="similarity">
    <text evidence="1">Belongs to the beta/gamma-crystallin family.</text>
</comment>
<dbReference type="STRING" id="1703345.A3860_29060"/>
<evidence type="ECO:0000256" key="2">
    <source>
        <dbReference type="ARBA" id="ARBA00022737"/>
    </source>
</evidence>
<dbReference type="Pfam" id="PF18962">
    <property type="entry name" value="Por_Secre_tail"/>
    <property type="match status" value="1"/>
</dbReference>
<evidence type="ECO:0000259" key="4">
    <source>
        <dbReference type="PROSITE" id="PS50915"/>
    </source>
</evidence>
<feature type="chain" id="PRO_5013184314" description="Beta/gamma crystallin 'Greek key' domain-containing protein" evidence="3">
    <location>
        <begin position="20"/>
        <end position="459"/>
    </location>
</feature>
<dbReference type="Gene3D" id="2.60.20.10">
    <property type="entry name" value="Crystallins"/>
    <property type="match status" value="1"/>
</dbReference>
<dbReference type="InterPro" id="IPR026444">
    <property type="entry name" value="Secre_tail"/>
</dbReference>
<dbReference type="PROSITE" id="PS50915">
    <property type="entry name" value="CRYSTALLIN_BETA_GAMMA"/>
    <property type="match status" value="1"/>
</dbReference>
<dbReference type="InterPro" id="IPR011024">
    <property type="entry name" value="G_crystallin-like"/>
</dbReference>
<reference evidence="5 6" key="1">
    <citation type="submission" date="2016-03" db="EMBL/GenBank/DDBJ databases">
        <title>Niastella vici sp. nov., isolated from farmland soil.</title>
        <authorList>
            <person name="Chen L."/>
            <person name="Wang D."/>
            <person name="Yang S."/>
            <person name="Wang G."/>
        </authorList>
    </citation>
    <scope>NUCLEOTIDE SEQUENCE [LARGE SCALE GENOMIC DNA]</scope>
    <source>
        <strain evidence="5 6">DJ57</strain>
    </source>
</reference>
<keyword evidence="3" id="KW-0732">Signal</keyword>
<keyword evidence="2" id="KW-0677">Repeat</keyword>
<accession>A0A1V9FVM2</accession>
<dbReference type="RefSeq" id="WP_245843582.1">
    <property type="nucleotide sequence ID" value="NZ_LVYD01000051.1"/>
</dbReference>
<evidence type="ECO:0000256" key="1">
    <source>
        <dbReference type="ARBA" id="ARBA00009646"/>
    </source>
</evidence>
<feature type="signal peptide" evidence="3">
    <location>
        <begin position="1"/>
        <end position="19"/>
    </location>
</feature>
<evidence type="ECO:0000313" key="6">
    <source>
        <dbReference type="Proteomes" id="UP000192796"/>
    </source>
</evidence>
<protein>
    <recommendedName>
        <fullName evidence="4">Beta/gamma crystallin 'Greek key' domain-containing protein</fullName>
    </recommendedName>
</protein>
<sequence>MKRIIYTLLLSIVVQTVMSQTPPATWQEHWFEHNQLLNRKFYDNDVAVYYDNDVSASVTWPYTYMGDVWRYVKNVYGNFGSDAHLFAVFHTNKYSGGHPSTYFDASHDYRNVIDVGPGPWTSGGTGGDLDIATHEVAHIVEGASKGIKGSPAFPIWGDSKWAEIFIYDVYLGLGKTSEATRWYNQLQNQTDNFPVTGTHWFRDWFYPIYNNYGGTQVLNRFFTLLAQYFPQSGGSYTRDMNWGEFIHFWSGATGVSLKPLATSAFGWTSTMDSQFNQARIDFPFAYGTGVASVYKHCNYGGYVTALGVGNYTLTQLQNMGVLNDDISSIKVNSGYQVQLFWDDNFSGTSITITSDNTCLVANNFNDKASSLKVSAVSATARVATDKFIIYPNPVGQELRFNTTQPVAGSMIRIQDMMGREVMQAKLTTNYIDVSKLPSGVYTLVVTNNDKTITRRFVKR</sequence>
<proteinExistence type="inferred from homology"/>
<dbReference type="EMBL" id="LVYD01000051">
    <property type="protein sequence ID" value="OQP62409.1"/>
    <property type="molecule type" value="Genomic_DNA"/>
</dbReference>